<keyword evidence="7 14" id="KW-0547">Nucleotide-binding</keyword>
<keyword evidence="11 14" id="KW-0170">Cobalt</keyword>
<feature type="domain" description="Ribonucleotide reductase large subunit C-terminal" evidence="16">
    <location>
        <begin position="409"/>
        <end position="555"/>
    </location>
</feature>
<accession>A0ABZ3IIN4</accession>
<evidence type="ECO:0000259" key="16">
    <source>
        <dbReference type="Pfam" id="PF02867"/>
    </source>
</evidence>
<dbReference type="EC" id="1.17.4.1" evidence="3 14"/>
<comment type="similarity">
    <text evidence="2 14">Belongs to the ribonucleoside diphosphate reductase class-2 family.</text>
</comment>
<comment type="catalytic activity">
    <reaction evidence="13 14">
        <text>a 2'-deoxyribonucleoside 5'-diphosphate + [thioredoxin]-disulfide + H2O = a ribonucleoside 5'-diphosphate + [thioredoxin]-dithiol</text>
        <dbReference type="Rhea" id="RHEA:23252"/>
        <dbReference type="Rhea" id="RHEA-COMP:10698"/>
        <dbReference type="Rhea" id="RHEA-COMP:10700"/>
        <dbReference type="ChEBI" id="CHEBI:15377"/>
        <dbReference type="ChEBI" id="CHEBI:29950"/>
        <dbReference type="ChEBI" id="CHEBI:50058"/>
        <dbReference type="ChEBI" id="CHEBI:57930"/>
        <dbReference type="ChEBI" id="CHEBI:73316"/>
        <dbReference type="EC" id="1.17.4.1"/>
    </reaction>
</comment>
<evidence type="ECO:0000256" key="11">
    <source>
        <dbReference type="ARBA" id="ARBA00023285"/>
    </source>
</evidence>
<sequence>MSLSDNAIKVLEKRYLSKDENGQLLEDVNGMFHRVAKAVASADASYVSAAELQAFENEFYEMMSGLEFLPNSPTLMNAGRPLGQLSACFVLPIEDTMEDIFETIKNAAMIHKSGGGTGFSFSRLRPKGAAVNSTGGVASGPISFMKVFNAATEAVKQGGTRRGANMGILRVDHPDIMDFITCKKDNADITNFNISVGITEEFMKAVEENKEYAIIDPHYKTAVGKLNAREVFDVIVDMAWSNGEPGIIFLDRLNQANVTPALGEFESTNPCGEQPLLPYEACNLGSINLSLMIKNTENQPEVDFERIGTVVKKAIHFLDNVIDVNKYPLPEIDQMTKSTRKIGLGVMGWADLLCQLNIPYNSQQALELAKQVMGFIQEQARKTSIELAERKGVFPQFENSSYQQQGIRVRNATTTTIAPTGTLSILAGVSSGIEPLFALSYIRNVMDNDELIETNPFFKQVAINGQFYTDTLMRIIAKKGTIKGVTEIPEYLQDVFVTAHDISPEWHVKMQAAFQKYTDNAVSKTVNLSSKATREDVADVFNLAYETGCKGVTIYRDGSRDSQVLNIGKVNVKETTEQESNLVETKQGFFAPRSRPDTTTGFTEKVKIGCGSIFITVNYDQHGICEVFTNTGRAGGCPSQSEATARLVSIALRSGMDVNSIIDQLKGIRCHSTIRQNDLKVLSCPDAIGKVIEKVMKYQSGEKIEVDNSCTVSSNGCPECGKVLEYEGGCVICRSCGFSKCG</sequence>
<dbReference type="SUPFAM" id="SSF51998">
    <property type="entry name" value="PFL-like glycyl radical enzymes"/>
    <property type="match status" value="1"/>
</dbReference>
<dbReference type="InterPro" id="IPR008926">
    <property type="entry name" value="RNR_R1-su_N"/>
</dbReference>
<dbReference type="PANTHER" id="PTHR43371:SF1">
    <property type="entry name" value="RIBONUCLEOSIDE-DIPHOSPHATE REDUCTASE"/>
    <property type="match status" value="1"/>
</dbReference>
<keyword evidence="8 14" id="KW-0560">Oxidoreductase</keyword>
<evidence type="ECO:0000256" key="6">
    <source>
        <dbReference type="ARBA" id="ARBA00022634"/>
    </source>
</evidence>
<dbReference type="Proteomes" id="UP000216752">
    <property type="component" value="Chromosome"/>
</dbReference>
<keyword evidence="9" id="KW-0215">Deoxyribonucleotide synthesis</keyword>
<feature type="domain" description="TSCPD" evidence="17">
    <location>
        <begin position="593"/>
        <end position="695"/>
    </location>
</feature>
<evidence type="ECO:0000256" key="3">
    <source>
        <dbReference type="ARBA" id="ARBA00012274"/>
    </source>
</evidence>
<organism evidence="18 19">
    <name type="scientific">Sporomusa silvacetica DSM 10669</name>
    <dbReference type="NCBI Taxonomy" id="1123289"/>
    <lineage>
        <taxon>Bacteria</taxon>
        <taxon>Bacillati</taxon>
        <taxon>Bacillota</taxon>
        <taxon>Negativicutes</taxon>
        <taxon>Selenomonadales</taxon>
        <taxon>Sporomusaceae</taxon>
        <taxon>Sporomusa</taxon>
    </lineage>
</organism>
<comment type="function">
    <text evidence="12 14">Catalyzes the reduction of ribonucleotides to deoxyribonucleotides. May function to provide a pool of deoxyribonucleotide precursors for DNA repair during oxygen limitation and/or for immediate growth after restoration of oxygen.</text>
</comment>
<gene>
    <name evidence="18" type="ORF">SPSIL_016530</name>
</gene>
<evidence type="ECO:0000256" key="5">
    <source>
        <dbReference type="ARBA" id="ARBA00022628"/>
    </source>
</evidence>
<dbReference type="InterPro" id="IPR013344">
    <property type="entry name" value="RNR_NrdJ/NrdZ"/>
</dbReference>
<feature type="domain" description="Ribonucleotide reductase large subunit C-terminal" evidence="16">
    <location>
        <begin position="86"/>
        <end position="405"/>
    </location>
</feature>
<dbReference type="PRINTS" id="PR01183">
    <property type="entry name" value="RIBORDTASEM1"/>
</dbReference>
<name>A0ABZ3IIN4_9FIRM</name>
<dbReference type="EMBL" id="CP155573">
    <property type="protein sequence ID" value="XFO65524.1"/>
    <property type="molecule type" value="Genomic_DNA"/>
</dbReference>
<evidence type="ECO:0000256" key="1">
    <source>
        <dbReference type="ARBA" id="ARBA00001922"/>
    </source>
</evidence>
<reference evidence="18" key="1">
    <citation type="submission" date="2024-05" db="EMBL/GenBank/DDBJ databases">
        <title>Isolation and characterization of Sporomusa carbonis sp. nov., a carboxydotrophic hydrogenogen in the genus of Sporomusa isolated from a charcoal burning pile.</title>
        <authorList>
            <person name="Boeer T."/>
            <person name="Rosenbaum F."/>
            <person name="Eysell L."/>
            <person name="Mueller V."/>
            <person name="Daniel R."/>
            <person name="Poehlein A."/>
        </authorList>
    </citation>
    <scope>NUCLEOTIDE SEQUENCE [LARGE SCALE GENOMIC DNA]</scope>
    <source>
        <strain evidence="18">DSM 10669</strain>
    </source>
</reference>
<dbReference type="CDD" id="cd02888">
    <property type="entry name" value="RNR_II_dimer"/>
    <property type="match status" value="1"/>
</dbReference>
<dbReference type="NCBIfam" id="TIGR02504">
    <property type="entry name" value="NrdJ_Z"/>
    <property type="match status" value="1"/>
</dbReference>
<evidence type="ECO:0000313" key="19">
    <source>
        <dbReference type="Proteomes" id="UP000216752"/>
    </source>
</evidence>
<keyword evidence="5 14" id="KW-0846">Cobalamin</keyword>
<keyword evidence="19" id="KW-1185">Reference proteome</keyword>
<evidence type="ECO:0000259" key="17">
    <source>
        <dbReference type="Pfam" id="PF12637"/>
    </source>
</evidence>
<dbReference type="InterPro" id="IPR050862">
    <property type="entry name" value="RdRp_reductase_class-2"/>
</dbReference>
<evidence type="ECO:0000256" key="9">
    <source>
        <dbReference type="ARBA" id="ARBA00023116"/>
    </source>
</evidence>
<keyword evidence="6 14" id="KW-0237">DNA synthesis</keyword>
<protein>
    <recommendedName>
        <fullName evidence="4 14">Vitamin B12-dependent ribonucleotide reductase</fullName>
        <ecNumber evidence="3 14">1.17.4.1</ecNumber>
    </recommendedName>
</protein>
<evidence type="ECO:0000256" key="8">
    <source>
        <dbReference type="ARBA" id="ARBA00023002"/>
    </source>
</evidence>
<dbReference type="NCBIfam" id="NF006417">
    <property type="entry name" value="PRK08665.1"/>
    <property type="match status" value="1"/>
</dbReference>
<dbReference type="Pfam" id="PF00317">
    <property type="entry name" value="Ribonuc_red_lgN"/>
    <property type="match status" value="1"/>
</dbReference>
<evidence type="ECO:0000256" key="4">
    <source>
        <dbReference type="ARBA" id="ARBA00014409"/>
    </source>
</evidence>
<dbReference type="PANTHER" id="PTHR43371">
    <property type="entry name" value="VITAMIN B12-DEPENDENT RIBONUCLEOTIDE REDUCTASE"/>
    <property type="match status" value="1"/>
</dbReference>
<keyword evidence="10" id="KW-1015">Disulfide bond</keyword>
<dbReference type="SUPFAM" id="SSF48168">
    <property type="entry name" value="R1 subunit of ribonucleotide reductase, N-terminal domain"/>
    <property type="match status" value="1"/>
</dbReference>
<dbReference type="RefSeq" id="WP_094606374.1">
    <property type="nucleotide sequence ID" value="NZ_CP155573.1"/>
</dbReference>
<dbReference type="InterPro" id="IPR000788">
    <property type="entry name" value="RNR_lg_C"/>
</dbReference>
<dbReference type="InterPro" id="IPR024434">
    <property type="entry name" value="TSCPD_dom"/>
</dbReference>
<dbReference type="Pfam" id="PF02867">
    <property type="entry name" value="Ribonuc_red_lgC"/>
    <property type="match status" value="2"/>
</dbReference>
<dbReference type="InterPro" id="IPR013509">
    <property type="entry name" value="RNR_lsu_N"/>
</dbReference>
<feature type="domain" description="Ribonucleotide reductase large subunit N-terminal" evidence="15">
    <location>
        <begin position="1"/>
        <end position="83"/>
    </location>
</feature>
<evidence type="ECO:0000259" key="15">
    <source>
        <dbReference type="Pfam" id="PF00317"/>
    </source>
</evidence>
<evidence type="ECO:0000256" key="14">
    <source>
        <dbReference type="RuleBase" id="RU364064"/>
    </source>
</evidence>
<dbReference type="Pfam" id="PF12637">
    <property type="entry name" value="TSCPD"/>
    <property type="match status" value="1"/>
</dbReference>
<proteinExistence type="inferred from homology"/>
<dbReference type="Gene3D" id="3.20.70.20">
    <property type="match status" value="1"/>
</dbReference>
<comment type="cofactor">
    <cofactor evidence="1 14">
        <name>adenosylcob(III)alamin</name>
        <dbReference type="ChEBI" id="CHEBI:18408"/>
    </cofactor>
</comment>
<evidence type="ECO:0000256" key="10">
    <source>
        <dbReference type="ARBA" id="ARBA00023157"/>
    </source>
</evidence>
<evidence type="ECO:0000256" key="7">
    <source>
        <dbReference type="ARBA" id="ARBA00022741"/>
    </source>
</evidence>
<evidence type="ECO:0000313" key="18">
    <source>
        <dbReference type="EMBL" id="XFO65524.1"/>
    </source>
</evidence>
<evidence type="ECO:0000256" key="2">
    <source>
        <dbReference type="ARBA" id="ARBA00007405"/>
    </source>
</evidence>
<evidence type="ECO:0000256" key="13">
    <source>
        <dbReference type="ARBA" id="ARBA00047754"/>
    </source>
</evidence>
<evidence type="ECO:0000256" key="12">
    <source>
        <dbReference type="ARBA" id="ARBA00025437"/>
    </source>
</evidence>